<dbReference type="Pfam" id="PF00883">
    <property type="entry name" value="Peptidase_M17"/>
    <property type="match status" value="1"/>
</dbReference>
<evidence type="ECO:0000256" key="3">
    <source>
        <dbReference type="ARBA" id="ARBA00022670"/>
    </source>
</evidence>
<protein>
    <recommendedName>
        <fullName evidence="5">Cytosol aminopeptidase domain-containing protein</fullName>
    </recommendedName>
</protein>
<organism evidence="6 7">
    <name type="scientific">Cyanidium caldarium</name>
    <name type="common">Red alga</name>
    <dbReference type="NCBI Taxonomy" id="2771"/>
    <lineage>
        <taxon>Eukaryota</taxon>
        <taxon>Rhodophyta</taxon>
        <taxon>Bangiophyceae</taxon>
        <taxon>Cyanidiales</taxon>
        <taxon>Cyanidiaceae</taxon>
        <taxon>Cyanidium</taxon>
    </lineage>
</organism>
<dbReference type="GO" id="GO:0070006">
    <property type="term" value="F:metalloaminopeptidase activity"/>
    <property type="evidence" value="ECO:0007669"/>
    <property type="project" value="InterPro"/>
</dbReference>
<dbReference type="GO" id="GO:0005737">
    <property type="term" value="C:cytoplasm"/>
    <property type="evidence" value="ECO:0007669"/>
    <property type="project" value="InterPro"/>
</dbReference>
<feature type="domain" description="Cytosol aminopeptidase" evidence="5">
    <location>
        <begin position="254"/>
        <end position="560"/>
    </location>
</feature>
<accession>A0AAV9IZ55</accession>
<name>A0AAV9IZ55_CYACA</name>
<evidence type="ECO:0000259" key="5">
    <source>
        <dbReference type="Pfam" id="PF00883"/>
    </source>
</evidence>
<evidence type="ECO:0000313" key="7">
    <source>
        <dbReference type="Proteomes" id="UP001301350"/>
    </source>
</evidence>
<evidence type="ECO:0000256" key="4">
    <source>
        <dbReference type="ARBA" id="ARBA00022801"/>
    </source>
</evidence>
<evidence type="ECO:0000256" key="1">
    <source>
        <dbReference type="ARBA" id="ARBA00009528"/>
    </source>
</evidence>
<dbReference type="SUPFAM" id="SSF53187">
    <property type="entry name" value="Zn-dependent exopeptidases"/>
    <property type="match status" value="1"/>
</dbReference>
<dbReference type="EMBL" id="JANCYW010000012">
    <property type="protein sequence ID" value="KAK4537370.1"/>
    <property type="molecule type" value="Genomic_DNA"/>
</dbReference>
<sequence length="585" mass="63559">MEGLVVDPSLPEVAIVAESDRDASERAFREADAVFVGVPRRFSDRDWDVLRRLASVEVYAAIQAGLSRAEAWNKEGELMRAQVLDSSAGGSTAERRVRTVVLYGLPGVLEPAPRLRGTESVLARKLAQLSGLGAAAAAGALSELEHVGSEDRCITIYFPAAEELGHDPSRQLDASVDPEGRVIDEACMIAIIRGVYTSSWKDTRFRGQQHRHDDAHKQSVAGFRCRLVLNHNVLSQDVNSIPLQEEAVSRGVLLTRQLVDTRANIATPAFLAHVAQRLAEEHDSLECRTLSGKECEQMGMRCYLAVGRGSSNEPRFIHLIHRGTALEEAPKQKFPRVAFVGKGVTFDSGGIQTKHELMDCMHFDKGGACALLGTAKTVALDDLPVEAHFIAPCCENMSGSNAYRPGDTLLAMNGTSVTVSHTDAEGRLTLADALVYAERLNVDCIVDVATLTGAAMVALGPEYGAVFSNHHDLLQKLLFAADNAGEKLWPMPLALEYKEQLRNDLTDTKTLSGTRWGGSIVAAVFLSQFVERTPWAHIDIAGVAYNLKKERATGYGVQLLYEFLCQLASESFAGPDEHLEADPSA</sequence>
<comment type="similarity">
    <text evidence="1">Belongs to the peptidase M17 family.</text>
</comment>
<keyword evidence="4" id="KW-0378">Hydrolase</keyword>
<dbReference type="PRINTS" id="PR00481">
    <property type="entry name" value="LAMNOPPTDASE"/>
</dbReference>
<comment type="caution">
    <text evidence="6">The sequence shown here is derived from an EMBL/GenBank/DDBJ whole genome shotgun (WGS) entry which is preliminary data.</text>
</comment>
<dbReference type="Gene3D" id="3.40.630.10">
    <property type="entry name" value="Zn peptidases"/>
    <property type="match status" value="1"/>
</dbReference>
<dbReference type="PANTHER" id="PTHR11963">
    <property type="entry name" value="LEUCINE AMINOPEPTIDASE-RELATED"/>
    <property type="match status" value="1"/>
</dbReference>
<dbReference type="CDD" id="cd00433">
    <property type="entry name" value="Peptidase_M17"/>
    <property type="match status" value="1"/>
</dbReference>
<dbReference type="PANTHER" id="PTHR11963:SF23">
    <property type="entry name" value="CYTOSOL AMINOPEPTIDASE"/>
    <property type="match status" value="1"/>
</dbReference>
<dbReference type="Proteomes" id="UP001301350">
    <property type="component" value="Unassembled WGS sequence"/>
</dbReference>
<dbReference type="AlphaFoldDB" id="A0AAV9IZ55"/>
<gene>
    <name evidence="6" type="ORF">CDCA_CDCA12G3395</name>
</gene>
<keyword evidence="2" id="KW-0031">Aminopeptidase</keyword>
<reference evidence="6 7" key="1">
    <citation type="submission" date="2022-07" db="EMBL/GenBank/DDBJ databases">
        <title>Genome-wide signatures of adaptation to extreme environments.</title>
        <authorList>
            <person name="Cho C.H."/>
            <person name="Yoon H.S."/>
        </authorList>
    </citation>
    <scope>NUCLEOTIDE SEQUENCE [LARGE SCALE GENOMIC DNA]</scope>
    <source>
        <strain evidence="6 7">DBV 063 E5</strain>
    </source>
</reference>
<dbReference type="InterPro" id="IPR000819">
    <property type="entry name" value="Peptidase_M17_C"/>
</dbReference>
<evidence type="ECO:0000313" key="6">
    <source>
        <dbReference type="EMBL" id="KAK4537370.1"/>
    </source>
</evidence>
<keyword evidence="7" id="KW-1185">Reference proteome</keyword>
<dbReference type="InterPro" id="IPR011356">
    <property type="entry name" value="Leucine_aapep/pepB"/>
</dbReference>
<proteinExistence type="inferred from homology"/>
<evidence type="ECO:0000256" key="2">
    <source>
        <dbReference type="ARBA" id="ARBA00022438"/>
    </source>
</evidence>
<dbReference type="GO" id="GO:0006508">
    <property type="term" value="P:proteolysis"/>
    <property type="evidence" value="ECO:0007669"/>
    <property type="project" value="UniProtKB-KW"/>
</dbReference>
<dbReference type="GO" id="GO:0030145">
    <property type="term" value="F:manganese ion binding"/>
    <property type="evidence" value="ECO:0007669"/>
    <property type="project" value="InterPro"/>
</dbReference>
<keyword evidence="3" id="KW-0645">Protease</keyword>